<dbReference type="Proteomes" id="UP000316988">
    <property type="component" value="Unassembled WGS sequence"/>
</dbReference>
<dbReference type="InterPro" id="IPR006145">
    <property type="entry name" value="PsdUridine_synth_RsuA/RluA"/>
</dbReference>
<evidence type="ECO:0000256" key="2">
    <source>
        <dbReference type="ARBA" id="ARBA00031870"/>
    </source>
</evidence>
<keyword evidence="7" id="KW-1185">Reference proteome</keyword>
<dbReference type="GO" id="GO:0000455">
    <property type="term" value="P:enzyme-directed rRNA pseudouridine synthesis"/>
    <property type="evidence" value="ECO:0007669"/>
    <property type="project" value="TreeGrafter"/>
</dbReference>
<sequence>MRSSCRIGDAGTYDAGVPPRCPLPSRHGLDAAWLRTPDRDRTAPAPWPTMGDWLRERLPGRLDIEGMLADRRFVYDSGRPVGDDDPYLPHTFVWFHRDLRDEVPVPGALPILYHDDRIVVVDKPPFLATIPRGRHIRESVVVKLRAQLGLPELTPAHRLDRITSGILVLVAERRWRGAYQTLFQQRRVEKVYRALAPVDESLVTPRTVHNHIQKTRGDWRAYVVDGAPVNAETELMLESRVDGHGVYRLLPRTGRTHQLRLHLAGLGLPIVDDPLYPSITRTDPDDFSRPLQLLASELSFDDPVDGSPRHYASARRLPLRSEQ</sequence>
<comment type="catalytic activity">
    <reaction evidence="1">
        <text>a uridine in RNA = a pseudouridine in RNA</text>
        <dbReference type="Rhea" id="RHEA:48348"/>
        <dbReference type="Rhea" id="RHEA-COMP:12068"/>
        <dbReference type="Rhea" id="RHEA-COMP:12069"/>
        <dbReference type="ChEBI" id="CHEBI:65314"/>
        <dbReference type="ChEBI" id="CHEBI:65315"/>
    </reaction>
</comment>
<evidence type="ECO:0000313" key="6">
    <source>
        <dbReference type="EMBL" id="TSD58023.1"/>
    </source>
</evidence>
<dbReference type="AlphaFoldDB" id="A0A554RVA2"/>
<dbReference type="SUPFAM" id="SSF55120">
    <property type="entry name" value="Pseudouridine synthase"/>
    <property type="match status" value="1"/>
</dbReference>
<evidence type="ECO:0000313" key="7">
    <source>
        <dbReference type="Proteomes" id="UP000316988"/>
    </source>
</evidence>
<gene>
    <name evidence="6" type="ORF">FNM00_15330</name>
</gene>
<proteinExistence type="predicted"/>
<dbReference type="EMBL" id="VLNT01000016">
    <property type="protein sequence ID" value="TSD58023.1"/>
    <property type="molecule type" value="Genomic_DNA"/>
</dbReference>
<accession>A0A554RVA2</accession>
<evidence type="ECO:0000259" key="5">
    <source>
        <dbReference type="Pfam" id="PF00849"/>
    </source>
</evidence>
<comment type="caution">
    <text evidence="6">The sequence shown here is derived from an EMBL/GenBank/DDBJ whole genome shotgun (WGS) entry which is preliminary data.</text>
</comment>
<dbReference type="Gene3D" id="3.30.2350.10">
    <property type="entry name" value="Pseudouridine synthase"/>
    <property type="match status" value="1"/>
</dbReference>
<reference evidence="6 7" key="1">
    <citation type="submission" date="2019-07" db="EMBL/GenBank/DDBJ databases">
        <authorList>
            <person name="Zhao L.H."/>
        </authorList>
    </citation>
    <scope>NUCLEOTIDE SEQUENCE [LARGE SCALE GENOMIC DNA]</scope>
    <source>
        <strain evidence="6 7">Co35</strain>
    </source>
</reference>
<dbReference type="GO" id="GO:0140098">
    <property type="term" value="F:catalytic activity, acting on RNA"/>
    <property type="evidence" value="ECO:0007669"/>
    <property type="project" value="UniProtKB-ARBA"/>
</dbReference>
<dbReference type="GO" id="GO:0009982">
    <property type="term" value="F:pseudouridine synthase activity"/>
    <property type="evidence" value="ECO:0007669"/>
    <property type="project" value="InterPro"/>
</dbReference>
<name>A0A554RVA2_9ACTN</name>
<evidence type="ECO:0000256" key="3">
    <source>
        <dbReference type="ARBA" id="ARBA00033164"/>
    </source>
</evidence>
<dbReference type="PANTHER" id="PTHR21600">
    <property type="entry name" value="MITOCHONDRIAL RNA PSEUDOURIDINE SYNTHASE"/>
    <property type="match status" value="1"/>
</dbReference>
<feature type="region of interest" description="Disordered" evidence="4">
    <location>
        <begin position="304"/>
        <end position="323"/>
    </location>
</feature>
<organism evidence="6 7">
    <name type="scientific">Aeromicrobium piscarium</name>
    <dbReference type="NCBI Taxonomy" id="2590901"/>
    <lineage>
        <taxon>Bacteria</taxon>
        <taxon>Bacillati</taxon>
        <taxon>Actinomycetota</taxon>
        <taxon>Actinomycetes</taxon>
        <taxon>Propionibacteriales</taxon>
        <taxon>Nocardioidaceae</taxon>
        <taxon>Aeromicrobium</taxon>
    </lineage>
</organism>
<feature type="domain" description="Pseudouridine synthase RsuA/RluA-like" evidence="5">
    <location>
        <begin position="118"/>
        <end position="264"/>
    </location>
</feature>
<evidence type="ECO:0000256" key="1">
    <source>
        <dbReference type="ARBA" id="ARBA00000073"/>
    </source>
</evidence>
<dbReference type="InterPro" id="IPR050188">
    <property type="entry name" value="RluA_PseudoU_synthase"/>
</dbReference>
<dbReference type="OrthoDB" id="9807829at2"/>
<dbReference type="PANTHER" id="PTHR21600:SF84">
    <property type="entry name" value="PSEUDOURIDINE SYNTHASE RSUA_RLUA-LIKE DOMAIN-CONTAINING PROTEIN"/>
    <property type="match status" value="1"/>
</dbReference>
<dbReference type="InterPro" id="IPR020103">
    <property type="entry name" value="PsdUridine_synth_cat_dom_sf"/>
</dbReference>
<evidence type="ECO:0000256" key="4">
    <source>
        <dbReference type="SAM" id="MobiDB-lite"/>
    </source>
</evidence>
<dbReference type="GO" id="GO:0003723">
    <property type="term" value="F:RNA binding"/>
    <property type="evidence" value="ECO:0007669"/>
    <property type="project" value="InterPro"/>
</dbReference>
<protein>
    <recommendedName>
        <fullName evidence="2">RNA pseudouridylate synthase</fullName>
    </recommendedName>
    <alternativeName>
        <fullName evidence="3">RNA-uridine isomerase</fullName>
    </alternativeName>
</protein>
<dbReference type="Pfam" id="PF00849">
    <property type="entry name" value="PseudoU_synth_2"/>
    <property type="match status" value="1"/>
</dbReference>